<dbReference type="PROSITE" id="PS51257">
    <property type="entry name" value="PROKAR_LIPOPROTEIN"/>
    <property type="match status" value="1"/>
</dbReference>
<feature type="transmembrane region" description="Helical" evidence="1">
    <location>
        <begin position="99"/>
        <end position="120"/>
    </location>
</feature>
<evidence type="ECO:0008006" key="4">
    <source>
        <dbReference type="Google" id="ProtNLM"/>
    </source>
</evidence>
<gene>
    <name evidence="2" type="ORF">MAF45_08395</name>
</gene>
<keyword evidence="1" id="KW-0472">Membrane</keyword>
<evidence type="ECO:0000313" key="3">
    <source>
        <dbReference type="Proteomes" id="UP001297600"/>
    </source>
</evidence>
<keyword evidence="3" id="KW-1185">Reference proteome</keyword>
<organism evidence="2 3">
    <name type="scientific">Mesosutterella porci</name>
    <dbReference type="NCBI Taxonomy" id="2915351"/>
    <lineage>
        <taxon>Bacteria</taxon>
        <taxon>Pseudomonadati</taxon>
        <taxon>Pseudomonadota</taxon>
        <taxon>Betaproteobacteria</taxon>
        <taxon>Burkholderiales</taxon>
        <taxon>Sutterellaceae</taxon>
        <taxon>Mesosutterella</taxon>
    </lineage>
</organism>
<evidence type="ECO:0000313" key="2">
    <source>
        <dbReference type="EMBL" id="MCG5031458.1"/>
    </source>
</evidence>
<feature type="transmembrane region" description="Helical" evidence="1">
    <location>
        <begin position="14"/>
        <end position="39"/>
    </location>
</feature>
<comment type="caution">
    <text evidence="2">The sequence shown here is derived from an EMBL/GenBank/DDBJ whole genome shotgun (WGS) entry which is preliminary data.</text>
</comment>
<dbReference type="RefSeq" id="WP_237979189.1">
    <property type="nucleotide sequence ID" value="NZ_JAKNCT010000009.1"/>
</dbReference>
<protein>
    <recommendedName>
        <fullName evidence="4">Transporter</fullName>
    </recommendedName>
</protein>
<proteinExistence type="predicted"/>
<keyword evidence="1" id="KW-0812">Transmembrane</keyword>
<reference evidence="2 3" key="1">
    <citation type="submission" date="2022-02" db="EMBL/GenBank/DDBJ databases">
        <title>Mesosutterella porci, a novel member of the family Sutterellaceae from pig feces.</title>
        <authorList>
            <person name="Wylensek D."/>
            <person name="Clavel T."/>
        </authorList>
    </citation>
    <scope>NUCLEOTIDE SEQUENCE [LARGE SCALE GENOMIC DNA]</scope>
    <source>
        <strain evidence="3">oilRF-744-wt-GAM-9</strain>
    </source>
</reference>
<dbReference type="EMBL" id="JAKNCT010000009">
    <property type="protein sequence ID" value="MCG5031458.1"/>
    <property type="molecule type" value="Genomic_DNA"/>
</dbReference>
<dbReference type="Proteomes" id="UP001297600">
    <property type="component" value="Unassembled WGS sequence"/>
</dbReference>
<keyword evidence="1" id="KW-1133">Transmembrane helix</keyword>
<evidence type="ECO:0000256" key="1">
    <source>
        <dbReference type="SAM" id="Phobius"/>
    </source>
</evidence>
<feature type="transmembrane region" description="Helical" evidence="1">
    <location>
        <begin position="51"/>
        <end position="69"/>
    </location>
</feature>
<feature type="transmembrane region" description="Helical" evidence="1">
    <location>
        <begin position="188"/>
        <end position="204"/>
    </location>
</feature>
<feature type="transmembrane region" description="Helical" evidence="1">
    <location>
        <begin position="76"/>
        <end position="93"/>
    </location>
</feature>
<name>A0ABS9MS49_9BURK</name>
<sequence length="211" mass="24583">MTNQNRNRENFRTILYGALAFLGCALVYLLLIATCVWQSHYGVESETAIEWVQDVVLGATMVFFYLTAWKLPQERGGVLLMAGFMTVLFIREQDAYFDLIVHGAWVYAVTAFLVCLFYVIWKRGLDETLEGLAQFVRSRAFITMLAGLGMLLVYSRLYGSDKYVWRFFIEDHHWRYVAKRLSEESMELMAYALMMISACGYYIDRCRIGRR</sequence>
<accession>A0ABS9MS49</accession>
<feature type="transmembrane region" description="Helical" evidence="1">
    <location>
        <begin position="140"/>
        <end position="158"/>
    </location>
</feature>